<evidence type="ECO:0000313" key="2">
    <source>
        <dbReference type="Proteomes" id="UP000199034"/>
    </source>
</evidence>
<organism evidence="1 2">
    <name type="scientific">Nocardioides lianchengensis</name>
    <dbReference type="NCBI Taxonomy" id="1045774"/>
    <lineage>
        <taxon>Bacteria</taxon>
        <taxon>Bacillati</taxon>
        <taxon>Actinomycetota</taxon>
        <taxon>Actinomycetes</taxon>
        <taxon>Propionibacteriales</taxon>
        <taxon>Nocardioidaceae</taxon>
        <taxon>Nocardioides</taxon>
    </lineage>
</organism>
<dbReference type="RefSeq" id="WP_090860958.1">
    <property type="nucleotide sequence ID" value="NZ_FMZM01000018.1"/>
</dbReference>
<gene>
    <name evidence="1" type="ORF">SAMN05421872_11893</name>
</gene>
<dbReference type="Proteomes" id="UP000199034">
    <property type="component" value="Unassembled WGS sequence"/>
</dbReference>
<protein>
    <submittedName>
        <fullName evidence="1">Uncharacterized protein</fullName>
    </submittedName>
</protein>
<name>A0A1G7BP68_9ACTN</name>
<accession>A0A1G7BP68</accession>
<dbReference type="EMBL" id="FMZM01000018">
    <property type="protein sequence ID" value="SDE28753.1"/>
    <property type="molecule type" value="Genomic_DNA"/>
</dbReference>
<proteinExistence type="predicted"/>
<reference evidence="1 2" key="1">
    <citation type="submission" date="2016-10" db="EMBL/GenBank/DDBJ databases">
        <authorList>
            <person name="de Groot N.N."/>
        </authorList>
    </citation>
    <scope>NUCLEOTIDE SEQUENCE [LARGE SCALE GENOMIC DNA]</scope>
    <source>
        <strain evidence="1 2">CGMCC 4.6858</strain>
    </source>
</reference>
<evidence type="ECO:0000313" key="1">
    <source>
        <dbReference type="EMBL" id="SDE28753.1"/>
    </source>
</evidence>
<keyword evidence="2" id="KW-1185">Reference proteome</keyword>
<sequence>MLLHRIRSCVPSVVRFLRDGLVCSGTAWTCVPAQPDDGAIPPAACRPDRREVRRGLAEIERYLATHV</sequence>
<dbReference type="AlphaFoldDB" id="A0A1G7BP68"/>